<evidence type="ECO:0000313" key="2">
    <source>
        <dbReference type="EMBL" id="OZI19498.1"/>
    </source>
</evidence>
<dbReference type="GO" id="GO:0016491">
    <property type="term" value="F:oxidoreductase activity"/>
    <property type="evidence" value="ECO:0007669"/>
    <property type="project" value="InterPro"/>
</dbReference>
<proteinExistence type="predicted"/>
<gene>
    <name evidence="2" type="ORF">CAL26_17940</name>
</gene>
<dbReference type="PANTHER" id="PTHR42923">
    <property type="entry name" value="PROTOPORPHYRINOGEN OXIDASE"/>
    <property type="match status" value="1"/>
</dbReference>
<dbReference type="NCBIfam" id="TIGR03467">
    <property type="entry name" value="HpnE"/>
    <property type="match status" value="1"/>
</dbReference>
<dbReference type="Pfam" id="PF01593">
    <property type="entry name" value="Amino_oxidase"/>
    <property type="match status" value="1"/>
</dbReference>
<dbReference type="OrthoDB" id="7849608at2"/>
<reference evidence="2" key="1">
    <citation type="submission" date="2017-05" db="EMBL/GenBank/DDBJ databases">
        <title>Complete and WGS of Bordetella genogroups.</title>
        <authorList>
            <person name="Spilker T."/>
            <person name="Lipuma J."/>
        </authorList>
    </citation>
    <scope>NUCLEOTIDE SEQUENCE</scope>
    <source>
        <strain evidence="2">AU21707</strain>
    </source>
</reference>
<dbReference type="InterPro" id="IPR050464">
    <property type="entry name" value="Zeta_carotene_desat/Oxidored"/>
</dbReference>
<evidence type="ECO:0000259" key="1">
    <source>
        <dbReference type="Pfam" id="PF01593"/>
    </source>
</evidence>
<dbReference type="RefSeq" id="WP_094848149.1">
    <property type="nucleotide sequence ID" value="NZ_NEVJ01000003.1"/>
</dbReference>
<name>A0A261R385_9BORD</name>
<dbReference type="EMBL" id="NEVJ01000003">
    <property type="protein sequence ID" value="OZI19498.1"/>
    <property type="molecule type" value="Genomic_DNA"/>
</dbReference>
<feature type="domain" description="Amine oxidase" evidence="1">
    <location>
        <begin position="11"/>
        <end position="459"/>
    </location>
</feature>
<dbReference type="Gene3D" id="3.50.50.60">
    <property type="entry name" value="FAD/NAD(P)-binding domain"/>
    <property type="match status" value="2"/>
</dbReference>
<sequence length="464" mass="48846">MRTAVVGAGWAGLAAATAMREAGCDVTVYESGHTPGGRARRVPHPPHDGAAAFDGPLDNGQHILLGAYADTLALMRRLGRDPDDLFLRLPLCLASLDGSFRLAAPRLPAPWHAAVALLRARGLSWSDRLASLRLMRALRAAGWRVPPGETVGGLMQRHGQPRGAVRLLWEPLCLAALNTPVAQACAQLYAHVLRDSLGGPRAATDLLLPRVDLSALWPDAAADRCRMRYGHSVRAVTPAAGGIDIDGERYDATVVAVPPHSAARLFAGGPARELAVGLDALPHAPIATLNLKLHAPWRLPHPMMMLADAPARGHHGQWIFDRTALSGRARGELHGGMPAPGGADIPGDVHAPGGADITIVVSAAMALAGQDRQAATEALVAQVREQAERAGLPPMPAVAGSALLIDRRATFLANPGLRRPGQRTPWPRLALAGDWTDTGYPGVLEGAIRSGQAAAAVILEQPRR</sequence>
<comment type="caution">
    <text evidence="2">The sequence shown here is derived from an EMBL/GenBank/DDBJ whole genome shotgun (WGS) entry which is preliminary data.</text>
</comment>
<dbReference type="Proteomes" id="UP000216857">
    <property type="component" value="Unassembled WGS sequence"/>
</dbReference>
<protein>
    <submittedName>
        <fullName evidence="2">Amine oxidoreductase</fullName>
    </submittedName>
</protein>
<organism evidence="2 3">
    <name type="scientific">Bordetella genomosp. 9</name>
    <dbReference type="NCBI Taxonomy" id="1416803"/>
    <lineage>
        <taxon>Bacteria</taxon>
        <taxon>Pseudomonadati</taxon>
        <taxon>Pseudomonadota</taxon>
        <taxon>Betaproteobacteria</taxon>
        <taxon>Burkholderiales</taxon>
        <taxon>Alcaligenaceae</taxon>
        <taxon>Bordetella</taxon>
    </lineage>
</organism>
<accession>A0A261R385</accession>
<keyword evidence="3" id="KW-1185">Reference proteome</keyword>
<evidence type="ECO:0000313" key="3">
    <source>
        <dbReference type="Proteomes" id="UP000216857"/>
    </source>
</evidence>
<dbReference type="AlphaFoldDB" id="A0A261R385"/>
<dbReference type="InterPro" id="IPR036188">
    <property type="entry name" value="FAD/NAD-bd_sf"/>
</dbReference>
<dbReference type="InterPro" id="IPR002937">
    <property type="entry name" value="Amino_oxidase"/>
</dbReference>
<dbReference type="PANTHER" id="PTHR42923:SF47">
    <property type="entry name" value="BLR3003 PROTEIN"/>
    <property type="match status" value="1"/>
</dbReference>
<dbReference type="SUPFAM" id="SSF51905">
    <property type="entry name" value="FAD/NAD(P)-binding domain"/>
    <property type="match status" value="1"/>
</dbReference>
<dbReference type="InterPro" id="IPR017830">
    <property type="entry name" value="SQase_HpnE"/>
</dbReference>